<dbReference type="PROSITE" id="PS50011">
    <property type="entry name" value="PROTEIN_KINASE_DOM"/>
    <property type="match status" value="1"/>
</dbReference>
<sequence length="1191" mass="124998">MDEASLFLAALDRPTPADRAAFLADACGTDAALRARVERLLAADSGAGILDAAVRPVRPLVAGGTFAVRYRLVRRLGAGGMGEVWAADQTAPVRRPVALKVIRPGLDPAALLARFELERQALAVMDHPHIARVFDAGVADGLPYLAMELVAGEPVTAYCDARRLAVRRRLALFVPVCRAVQHAHQKGVIHRDLKPANVLVAEVDGAPAPKVIDFGIAKPAGLDAGDGVRTGRGVLVGTPEYMAPEQAGGALDVDTRADVYALGVLLYELLTGVPPIRAAGPGAAGLLELLRAVREDDPPPPGRLRPELRGDLDAVVMKALEKDRARRYDTAADLARDVERVLAGEPVAARPVGRVERGRRWARRNPAVAGLLAVVAVLLLTVAVGASAFAVRLRDALNDSESARKDTRRQLWQAQLSRADATAQGGLPGQRTASLALLREALGAARELGLTDADRAAFRDVAVAVLGLPDLEVEREWDGYPPGTRHVAADAKLERYARADQSGAVSVRRVADDVEVCALPGGGKPVRVTLSDDGRSLAVVDSGGAGRVFHLDGATPKPLFAAGMDPARAPHFSPDGGRLVFVAGATLRSWDRATGEVWSWPLPGRAHGGSALSADGRLVAVGCAPTGPAVLHVRAADGADYAETLPLTGAAESVAWHPGGRVVAVFTGRRVRLLEVPGGRALGVLDGHRADGGRVAFDAAGDRLFSNDWLGLLRVWDWRGGRQLLTLPAAWPDHDRMTAAGDRLFVHGATPSTLRVVRCEPGRERQALGRPPAAGHDPTPDPLGRFVLVSGDRGTAALAPDTGEERGRLKSGHRPFLLSQSLLLTSGTDGPHRWPRADDAAARVTRFGPPEWLGPPVSGGAETHGASADGRVVAVPNHSAGAVVLHTAAPWLVAPTGPQEFVRTCAVSPYGRWVATGSGESPTSSGARVWDARTGAPVYSFPVPGLCPVGFSPCGRWLVTGGGGLRVWHVGTWADGPALPGAASAVGWAFTPGGDILAVGGHGEVRLVRPADGAELARLPLPGLGKFQPRAFSADGGRLYVTDLETSGVVTWDVRRLRRGLSELGLDWDTPPIPAEGPAAAGWRVEFVGVDRLGRPWAEAVKAAEANWLDVGARARLAATSKTPAESLLHAGVALGLDPTRLDARLYRARAALQLRQFDAAAADAAAVLAAVPGHLDATRVRDAAGKIPRR</sequence>
<evidence type="ECO:0000256" key="1">
    <source>
        <dbReference type="ARBA" id="ARBA00022679"/>
    </source>
</evidence>
<keyword evidence="1 9" id="KW-0808">Transferase</keyword>
<evidence type="ECO:0000256" key="6">
    <source>
        <dbReference type="SAM" id="MobiDB-lite"/>
    </source>
</evidence>
<organism evidence="9 10">
    <name type="scientific">Urbifossiella limnaea</name>
    <dbReference type="NCBI Taxonomy" id="2528023"/>
    <lineage>
        <taxon>Bacteria</taxon>
        <taxon>Pseudomonadati</taxon>
        <taxon>Planctomycetota</taxon>
        <taxon>Planctomycetia</taxon>
        <taxon>Gemmatales</taxon>
        <taxon>Gemmataceae</taxon>
        <taxon>Urbifossiella</taxon>
    </lineage>
</organism>
<dbReference type="SMART" id="SM00320">
    <property type="entry name" value="WD40"/>
    <property type="match status" value="5"/>
</dbReference>
<feature type="region of interest" description="Disordered" evidence="6">
    <location>
        <begin position="763"/>
        <end position="783"/>
    </location>
</feature>
<gene>
    <name evidence="9" type="primary">pknB_13</name>
    <name evidence="9" type="ORF">ETAA1_14480</name>
</gene>
<dbReference type="InterPro" id="IPR011048">
    <property type="entry name" value="Haem_d1_sf"/>
</dbReference>
<dbReference type="InterPro" id="IPR008271">
    <property type="entry name" value="Ser/Thr_kinase_AS"/>
</dbReference>
<keyword evidence="10" id="KW-1185">Reference proteome</keyword>
<dbReference type="InterPro" id="IPR000719">
    <property type="entry name" value="Prot_kinase_dom"/>
</dbReference>
<dbReference type="KEGG" id="uli:ETAA1_14480"/>
<dbReference type="SUPFAM" id="SSF51004">
    <property type="entry name" value="C-terminal (heme d1) domain of cytochrome cd1-nitrite reductase"/>
    <property type="match status" value="1"/>
</dbReference>
<accession>A0A517XPT2</accession>
<dbReference type="InterPro" id="IPR011047">
    <property type="entry name" value="Quinoprotein_ADH-like_sf"/>
</dbReference>
<dbReference type="EC" id="2.7.11.1" evidence="9"/>
<dbReference type="Gene3D" id="3.30.200.20">
    <property type="entry name" value="Phosphorylase Kinase, domain 1"/>
    <property type="match status" value="1"/>
</dbReference>
<evidence type="ECO:0000256" key="4">
    <source>
        <dbReference type="ARBA" id="ARBA00022840"/>
    </source>
</evidence>
<dbReference type="PROSITE" id="PS00108">
    <property type="entry name" value="PROTEIN_KINASE_ST"/>
    <property type="match status" value="1"/>
</dbReference>
<dbReference type="Gene3D" id="2.130.10.10">
    <property type="entry name" value="YVTN repeat-like/Quinoprotein amine dehydrogenase"/>
    <property type="match status" value="3"/>
</dbReference>
<protein>
    <submittedName>
        <fullName evidence="9">Serine/threonine-protein kinase PknB</fullName>
        <ecNumber evidence="9">2.7.11.1</ecNumber>
    </submittedName>
</protein>
<dbReference type="InterPro" id="IPR017441">
    <property type="entry name" value="Protein_kinase_ATP_BS"/>
</dbReference>
<proteinExistence type="predicted"/>
<evidence type="ECO:0000259" key="8">
    <source>
        <dbReference type="PROSITE" id="PS50011"/>
    </source>
</evidence>
<keyword evidence="3 9" id="KW-0418">Kinase</keyword>
<dbReference type="EMBL" id="CP036273">
    <property type="protein sequence ID" value="QDU19519.1"/>
    <property type="molecule type" value="Genomic_DNA"/>
</dbReference>
<keyword evidence="2 5" id="KW-0547">Nucleotide-binding</keyword>
<keyword evidence="4 5" id="KW-0067">ATP-binding</keyword>
<name>A0A517XPT2_9BACT</name>
<feature type="binding site" evidence="5">
    <location>
        <position position="100"/>
    </location>
    <ligand>
        <name>ATP</name>
        <dbReference type="ChEBI" id="CHEBI:30616"/>
    </ligand>
</feature>
<dbReference type="SMART" id="SM00220">
    <property type="entry name" value="S_TKc"/>
    <property type="match status" value="1"/>
</dbReference>
<dbReference type="PANTHER" id="PTHR43289">
    <property type="entry name" value="MITOGEN-ACTIVATED PROTEIN KINASE KINASE KINASE 20-RELATED"/>
    <property type="match status" value="1"/>
</dbReference>
<dbReference type="GO" id="GO:0005524">
    <property type="term" value="F:ATP binding"/>
    <property type="evidence" value="ECO:0007669"/>
    <property type="project" value="UniProtKB-UniRule"/>
</dbReference>
<evidence type="ECO:0000256" key="3">
    <source>
        <dbReference type="ARBA" id="ARBA00022777"/>
    </source>
</evidence>
<evidence type="ECO:0000256" key="7">
    <source>
        <dbReference type="SAM" id="Phobius"/>
    </source>
</evidence>
<reference evidence="9 10" key="1">
    <citation type="submission" date="2019-02" db="EMBL/GenBank/DDBJ databases">
        <title>Deep-cultivation of Planctomycetes and their phenomic and genomic characterization uncovers novel biology.</title>
        <authorList>
            <person name="Wiegand S."/>
            <person name="Jogler M."/>
            <person name="Boedeker C."/>
            <person name="Pinto D."/>
            <person name="Vollmers J."/>
            <person name="Rivas-Marin E."/>
            <person name="Kohn T."/>
            <person name="Peeters S.H."/>
            <person name="Heuer A."/>
            <person name="Rast P."/>
            <person name="Oberbeckmann S."/>
            <person name="Bunk B."/>
            <person name="Jeske O."/>
            <person name="Meyerdierks A."/>
            <person name="Storesund J.E."/>
            <person name="Kallscheuer N."/>
            <person name="Luecker S."/>
            <person name="Lage O.M."/>
            <person name="Pohl T."/>
            <person name="Merkel B.J."/>
            <person name="Hornburger P."/>
            <person name="Mueller R.-W."/>
            <person name="Bruemmer F."/>
            <person name="Labrenz M."/>
            <person name="Spormann A.M."/>
            <person name="Op den Camp H."/>
            <person name="Overmann J."/>
            <person name="Amann R."/>
            <person name="Jetten M.S.M."/>
            <person name="Mascher T."/>
            <person name="Medema M.H."/>
            <person name="Devos D.P."/>
            <person name="Kaster A.-K."/>
            <person name="Ovreas L."/>
            <person name="Rohde M."/>
            <person name="Galperin M.Y."/>
            <person name="Jogler C."/>
        </authorList>
    </citation>
    <scope>NUCLEOTIDE SEQUENCE [LARGE SCALE GENOMIC DNA]</scope>
    <source>
        <strain evidence="9 10">ETA_A1</strain>
    </source>
</reference>
<dbReference type="AlphaFoldDB" id="A0A517XPT2"/>
<dbReference type="OrthoDB" id="500858at2"/>
<evidence type="ECO:0000313" key="10">
    <source>
        <dbReference type="Proteomes" id="UP000319576"/>
    </source>
</evidence>
<dbReference type="PROSITE" id="PS00107">
    <property type="entry name" value="PROTEIN_KINASE_ATP"/>
    <property type="match status" value="1"/>
</dbReference>
<evidence type="ECO:0000256" key="5">
    <source>
        <dbReference type="PROSITE-ProRule" id="PRU10141"/>
    </source>
</evidence>
<dbReference type="CDD" id="cd14014">
    <property type="entry name" value="STKc_PknB_like"/>
    <property type="match status" value="1"/>
</dbReference>
<dbReference type="GO" id="GO:0004674">
    <property type="term" value="F:protein serine/threonine kinase activity"/>
    <property type="evidence" value="ECO:0007669"/>
    <property type="project" value="UniProtKB-EC"/>
</dbReference>
<dbReference type="InterPro" id="IPR001680">
    <property type="entry name" value="WD40_rpt"/>
</dbReference>
<dbReference type="SUPFAM" id="SSF50974">
    <property type="entry name" value="Nitrous oxide reductase, N-terminal domain"/>
    <property type="match status" value="1"/>
</dbReference>
<dbReference type="SUPFAM" id="SSF56112">
    <property type="entry name" value="Protein kinase-like (PK-like)"/>
    <property type="match status" value="1"/>
</dbReference>
<dbReference type="Pfam" id="PF00400">
    <property type="entry name" value="WD40"/>
    <property type="match status" value="1"/>
</dbReference>
<keyword evidence="7" id="KW-0472">Membrane</keyword>
<keyword evidence="7" id="KW-1133">Transmembrane helix</keyword>
<dbReference type="InterPro" id="IPR011045">
    <property type="entry name" value="N2O_reductase_N"/>
</dbReference>
<evidence type="ECO:0000313" key="9">
    <source>
        <dbReference type="EMBL" id="QDU19519.1"/>
    </source>
</evidence>
<dbReference type="InterPro" id="IPR015943">
    <property type="entry name" value="WD40/YVTN_repeat-like_dom_sf"/>
</dbReference>
<dbReference type="SUPFAM" id="SSF50998">
    <property type="entry name" value="Quinoprotein alcohol dehydrogenase-like"/>
    <property type="match status" value="1"/>
</dbReference>
<dbReference type="Proteomes" id="UP000319576">
    <property type="component" value="Chromosome"/>
</dbReference>
<feature type="domain" description="Protein kinase" evidence="8">
    <location>
        <begin position="70"/>
        <end position="342"/>
    </location>
</feature>
<feature type="transmembrane region" description="Helical" evidence="7">
    <location>
        <begin position="367"/>
        <end position="391"/>
    </location>
</feature>
<dbReference type="Pfam" id="PF00069">
    <property type="entry name" value="Pkinase"/>
    <property type="match status" value="1"/>
</dbReference>
<dbReference type="PANTHER" id="PTHR43289:SF6">
    <property type="entry name" value="SERINE_THREONINE-PROTEIN KINASE NEKL-3"/>
    <property type="match status" value="1"/>
</dbReference>
<evidence type="ECO:0000256" key="2">
    <source>
        <dbReference type="ARBA" id="ARBA00022741"/>
    </source>
</evidence>
<dbReference type="Gene3D" id="1.10.510.10">
    <property type="entry name" value="Transferase(Phosphotransferase) domain 1"/>
    <property type="match status" value="1"/>
</dbReference>
<keyword evidence="7" id="KW-0812">Transmembrane</keyword>
<dbReference type="InterPro" id="IPR011009">
    <property type="entry name" value="Kinase-like_dom_sf"/>
</dbReference>